<keyword evidence="5 8" id="KW-0378">Hydrolase</keyword>
<dbReference type="Proteomes" id="UP001165269">
    <property type="component" value="Unassembled WGS sequence"/>
</dbReference>
<keyword evidence="4" id="KW-0732">Signal</keyword>
<dbReference type="InterPro" id="IPR029058">
    <property type="entry name" value="AB_hydrolase_fold"/>
</dbReference>
<dbReference type="PANTHER" id="PTHR33938">
    <property type="entry name" value="FERULOYL ESTERASE B-RELATED"/>
    <property type="match status" value="1"/>
</dbReference>
<evidence type="ECO:0000313" key="9">
    <source>
        <dbReference type="Proteomes" id="UP001165269"/>
    </source>
</evidence>
<dbReference type="EMBL" id="JALDAY010000002">
    <property type="protein sequence ID" value="MCI3270653.1"/>
    <property type="molecule type" value="Genomic_DNA"/>
</dbReference>
<evidence type="ECO:0000313" key="8">
    <source>
        <dbReference type="EMBL" id="MCI3270653.1"/>
    </source>
</evidence>
<evidence type="ECO:0000256" key="3">
    <source>
        <dbReference type="ARBA" id="ARBA00022723"/>
    </source>
</evidence>
<keyword evidence="7" id="KW-1015">Disulfide bond</keyword>
<dbReference type="InterPro" id="IPR011118">
    <property type="entry name" value="Tannase/feruloyl_esterase"/>
</dbReference>
<evidence type="ECO:0000256" key="6">
    <source>
        <dbReference type="ARBA" id="ARBA00022837"/>
    </source>
</evidence>
<reference evidence="8" key="1">
    <citation type="submission" date="2022-03" db="EMBL/GenBank/DDBJ databases">
        <title>Streptomyces 7R015 and 7R016 isolated from Barleria lupulina in Thailand.</title>
        <authorList>
            <person name="Kanchanasin P."/>
            <person name="Phongsopitanun W."/>
            <person name="Tanasupawat S."/>
        </authorList>
    </citation>
    <scope>NUCLEOTIDE SEQUENCE</scope>
    <source>
        <strain evidence="8">7R015</strain>
    </source>
</reference>
<keyword evidence="9" id="KW-1185">Reference proteome</keyword>
<protein>
    <submittedName>
        <fullName evidence="8">Tannase/feruloyl esterase family alpha/beta hydrolase</fullName>
    </submittedName>
</protein>
<name>A0ABS9Y0B4_9ACTN</name>
<keyword evidence="6" id="KW-0106">Calcium</keyword>
<organism evidence="8 9">
    <name type="scientific">Streptomyces cylindrosporus</name>
    <dbReference type="NCBI Taxonomy" id="2927583"/>
    <lineage>
        <taxon>Bacteria</taxon>
        <taxon>Bacillati</taxon>
        <taxon>Actinomycetota</taxon>
        <taxon>Actinomycetes</taxon>
        <taxon>Kitasatosporales</taxon>
        <taxon>Streptomycetaceae</taxon>
        <taxon>Streptomyces</taxon>
    </lineage>
</organism>
<comment type="similarity">
    <text evidence="1">Belongs to the tannase family.</text>
</comment>
<evidence type="ECO:0000256" key="7">
    <source>
        <dbReference type="ARBA" id="ARBA00023157"/>
    </source>
</evidence>
<evidence type="ECO:0000256" key="4">
    <source>
        <dbReference type="ARBA" id="ARBA00022729"/>
    </source>
</evidence>
<keyword evidence="2" id="KW-0719">Serine esterase</keyword>
<sequence length="484" mass="52618">MRLPINGWTQRYVQTGCGGLCGSANINYGQASTCPVVQDGTVASATTDMGHQGQNDGSWALNNPQAQIDFAYRGVHVTSQVAKAVITKFYGRRPAYSYFTGCSDGGREALMEAQRYPDDFDGIAAGAPANNMVVQNTVHHAWNVLTNKDKDSSYILLADKLPLIHQAVLDKCDALDGVTDGILDDPRNCDFDPKTLVCTTGQDASTCLTTAQAAVVQRLHDGATDAKGRKLELAISHEWGSELEWTLFVPTAQGQTVASENFVTSFTRYLAYTNAANPGFQLSDLDFTVESFWKTVQSSSYLAAMDPDLGAYAKSGGKLLLWHGWNDQHISPQGTLAYYDALRKTMGTKTADRFAKLYMFPGVAHCGGGNGPNAFDVLTPVMAWAETATKPGKIVASNITNGTVTRTRPVYPYPKVARYDGTGSVDDAANFEPYTPSTRPGADAYNWLGKRLYSHGYQTWCKVVNGKLVCRPTRTWLTERDGTA</sequence>
<comment type="caution">
    <text evidence="8">The sequence shown here is derived from an EMBL/GenBank/DDBJ whole genome shotgun (WGS) entry which is preliminary data.</text>
</comment>
<evidence type="ECO:0000256" key="5">
    <source>
        <dbReference type="ARBA" id="ARBA00022801"/>
    </source>
</evidence>
<dbReference type="PANTHER" id="PTHR33938:SF15">
    <property type="entry name" value="FERULOYL ESTERASE B-RELATED"/>
    <property type="match status" value="1"/>
</dbReference>
<evidence type="ECO:0000256" key="1">
    <source>
        <dbReference type="ARBA" id="ARBA00006249"/>
    </source>
</evidence>
<proteinExistence type="inferred from homology"/>
<evidence type="ECO:0000256" key="2">
    <source>
        <dbReference type="ARBA" id="ARBA00022487"/>
    </source>
</evidence>
<dbReference type="SUPFAM" id="SSF53474">
    <property type="entry name" value="alpha/beta-Hydrolases"/>
    <property type="match status" value="1"/>
</dbReference>
<accession>A0ABS9Y0B4</accession>
<dbReference type="GO" id="GO:0016787">
    <property type="term" value="F:hydrolase activity"/>
    <property type="evidence" value="ECO:0007669"/>
    <property type="project" value="UniProtKB-KW"/>
</dbReference>
<dbReference type="Pfam" id="PF07519">
    <property type="entry name" value="Tannase"/>
    <property type="match status" value="1"/>
</dbReference>
<gene>
    <name evidence="8" type="ORF">MQP27_05940</name>
</gene>
<dbReference type="Gene3D" id="3.40.50.1820">
    <property type="entry name" value="alpha/beta hydrolase"/>
    <property type="match status" value="2"/>
</dbReference>
<keyword evidence="3" id="KW-0479">Metal-binding</keyword>